<keyword evidence="2" id="KW-0479">Metal-binding</keyword>
<evidence type="ECO:0008006" key="5">
    <source>
        <dbReference type="Google" id="ProtNLM"/>
    </source>
</evidence>
<dbReference type="Gene3D" id="2.130.10.10">
    <property type="entry name" value="YVTN repeat-like/Quinoprotein amine dehydrogenase"/>
    <property type="match status" value="2"/>
</dbReference>
<comment type="subcellular location">
    <subcellularLocation>
        <location evidence="1">Cell envelope</location>
    </subcellularLocation>
</comment>
<keyword evidence="3" id="KW-0186">Copper</keyword>
<evidence type="ECO:0000256" key="1">
    <source>
        <dbReference type="ARBA" id="ARBA00004196"/>
    </source>
</evidence>
<protein>
    <recommendedName>
        <fullName evidence="5">Nitrous-oxide reductase</fullName>
    </recommendedName>
</protein>
<dbReference type="Pfam" id="PF10282">
    <property type="entry name" value="Lactonase"/>
    <property type="match status" value="1"/>
</dbReference>
<dbReference type="InterPro" id="IPR019405">
    <property type="entry name" value="Lactonase_7-beta_prop"/>
</dbReference>
<accession>A0A3B1D9X9</accession>
<gene>
    <name evidence="4" type="ORF">MNBD_NITROSPINAE02-1165</name>
</gene>
<dbReference type="InterPro" id="IPR011045">
    <property type="entry name" value="N2O_reductase_N"/>
</dbReference>
<dbReference type="InterPro" id="IPR051403">
    <property type="entry name" value="NosZ/Cyto_c_oxidase_sub2"/>
</dbReference>
<reference evidence="4" key="1">
    <citation type="submission" date="2018-06" db="EMBL/GenBank/DDBJ databases">
        <authorList>
            <person name="Zhirakovskaya E."/>
        </authorList>
    </citation>
    <scope>NUCLEOTIDE SEQUENCE</scope>
</reference>
<dbReference type="InterPro" id="IPR008972">
    <property type="entry name" value="Cupredoxin"/>
</dbReference>
<evidence type="ECO:0000256" key="3">
    <source>
        <dbReference type="ARBA" id="ARBA00023008"/>
    </source>
</evidence>
<dbReference type="GO" id="GO:0046872">
    <property type="term" value="F:metal ion binding"/>
    <property type="evidence" value="ECO:0007669"/>
    <property type="project" value="UniProtKB-KW"/>
</dbReference>
<evidence type="ECO:0000313" key="4">
    <source>
        <dbReference type="EMBL" id="VAX25467.1"/>
    </source>
</evidence>
<dbReference type="SUPFAM" id="SSF49503">
    <property type="entry name" value="Cupredoxins"/>
    <property type="match status" value="1"/>
</dbReference>
<dbReference type="SUPFAM" id="SSF50974">
    <property type="entry name" value="Nitrous oxide reductase, N-terminal domain"/>
    <property type="match status" value="1"/>
</dbReference>
<dbReference type="AlphaFoldDB" id="A0A3B1D9X9"/>
<evidence type="ECO:0000256" key="2">
    <source>
        <dbReference type="ARBA" id="ARBA00022723"/>
    </source>
</evidence>
<sequence length="601" mass="65975">MLRKSITFCLVLAVSVLYFAVPAQAKKVKLTPFDKRDWHVTESQDNDSPLRDYAILYDAGGVDGAIGVIGIPSMRTYRHIRTGVDLHNFPFSGSNAGNNNGTPDGKYLYVSDKGSDTIAEVNLQTGWTERIFALPKPFGVHHSAALSPNGKYLFATGELTGKMLKLRLADGATTVLDIPPAPSSPDYPDTGKAGKYVFAGNYYHSAVMVFSQDPFKLIKEIPVGKNPHGTNVSPTGRMVTVCDKLSATLSIIDVETLKVHKVIPTGAGPLHNQIDSLGKYVYQSCFVSDSTSKIDLMRMQLVDEFPIHYRVGHNSIAPDNAYYVSQNKFSTGLFTPTGIVFAVNFELQDIDETSATYGKSVKIIPVDGEPHEGRIIFSTFIQRWNTGKGSDLFSKGYNLGDVHISFGAKGRPGLPAGVHPQLEPHHVSHTKKYWVPRDDGKPGISKEGDVHVIRVKAFSYGYVPRFIHVPQNAKVRIILTNIDKAAGLTKNPDVTMGLNVYGYYGPKTMIIGVRGMSMVAEFVADRAGEYEFYCQHFCGPLHLEMRGTFFVDPPGQTASLAVGDYDKVSEQELLVAEGEREWLVGTNKLMNTLKEGSEPTI</sequence>
<dbReference type="EMBL" id="UOGE01000106">
    <property type="protein sequence ID" value="VAX25467.1"/>
    <property type="molecule type" value="Genomic_DNA"/>
</dbReference>
<dbReference type="PANTHER" id="PTHR42838:SF2">
    <property type="entry name" value="NITROUS-OXIDE REDUCTASE"/>
    <property type="match status" value="1"/>
</dbReference>
<organism evidence="4">
    <name type="scientific">hydrothermal vent metagenome</name>
    <dbReference type="NCBI Taxonomy" id="652676"/>
    <lineage>
        <taxon>unclassified sequences</taxon>
        <taxon>metagenomes</taxon>
        <taxon>ecological metagenomes</taxon>
    </lineage>
</organism>
<name>A0A3B1D9X9_9ZZZZ</name>
<proteinExistence type="predicted"/>
<dbReference type="PANTHER" id="PTHR42838">
    <property type="entry name" value="CYTOCHROME C OXIDASE SUBUNIT II"/>
    <property type="match status" value="1"/>
</dbReference>
<dbReference type="Gene3D" id="2.60.40.420">
    <property type="entry name" value="Cupredoxins - blue copper proteins"/>
    <property type="match status" value="1"/>
</dbReference>
<dbReference type="GO" id="GO:0030313">
    <property type="term" value="C:cell envelope"/>
    <property type="evidence" value="ECO:0007669"/>
    <property type="project" value="UniProtKB-SubCell"/>
</dbReference>
<dbReference type="InterPro" id="IPR015943">
    <property type="entry name" value="WD40/YVTN_repeat-like_dom_sf"/>
</dbReference>